<reference evidence="1" key="1">
    <citation type="journal article" date="2021" name="New Phytol.">
        <title>Evolutionary innovations through gain and loss of genes in the ectomycorrhizal Boletales.</title>
        <authorList>
            <person name="Wu G."/>
            <person name="Miyauchi S."/>
            <person name="Morin E."/>
            <person name="Kuo A."/>
            <person name="Drula E."/>
            <person name="Varga T."/>
            <person name="Kohler A."/>
            <person name="Feng B."/>
            <person name="Cao Y."/>
            <person name="Lipzen A."/>
            <person name="Daum C."/>
            <person name="Hundley H."/>
            <person name="Pangilinan J."/>
            <person name="Johnson J."/>
            <person name="Barry K."/>
            <person name="LaButti K."/>
            <person name="Ng V."/>
            <person name="Ahrendt S."/>
            <person name="Min B."/>
            <person name="Choi I.G."/>
            <person name="Park H."/>
            <person name="Plett J.M."/>
            <person name="Magnuson J."/>
            <person name="Spatafora J.W."/>
            <person name="Nagy L.G."/>
            <person name="Henrissat B."/>
            <person name="Grigoriev I.V."/>
            <person name="Yang Z.L."/>
            <person name="Xu J."/>
            <person name="Martin F.M."/>
        </authorList>
    </citation>
    <scope>NUCLEOTIDE SEQUENCE</scope>
    <source>
        <strain evidence="1">ATCC 28755</strain>
    </source>
</reference>
<dbReference type="Proteomes" id="UP000790377">
    <property type="component" value="Unassembled WGS sequence"/>
</dbReference>
<name>A0ACB8AGS2_9AGAM</name>
<protein>
    <submittedName>
        <fullName evidence="1">Uncharacterized protein</fullName>
    </submittedName>
</protein>
<keyword evidence="2" id="KW-1185">Reference proteome</keyword>
<evidence type="ECO:0000313" key="2">
    <source>
        <dbReference type="Proteomes" id="UP000790377"/>
    </source>
</evidence>
<dbReference type="EMBL" id="MU267647">
    <property type="protein sequence ID" value="KAH7912645.1"/>
    <property type="molecule type" value="Genomic_DNA"/>
</dbReference>
<proteinExistence type="predicted"/>
<comment type="caution">
    <text evidence="1">The sequence shown here is derived from an EMBL/GenBank/DDBJ whole genome shotgun (WGS) entry which is preliminary data.</text>
</comment>
<sequence>MLIPEGAKARLRPQEQQHFDEPPPPYTYTPINPQVAASPAISGSSLYPASIQNLVPVSAPLHVAGVYPPGQEWSSSSVQLEEAHLACPGEIPPDRQPPTNSPSVTSAVVPSTSNETETPGDPDSRHPPSPSSSVLRPNYLQSSYGTPSQSSASLTSSPPLKSKKDGLSLPSFFGSRDMVQPCNREPPRGLSYAPFPAISLESNTVELRKGFPELPPPCYFQPHPFVTHDVTEDDWRRFLADVKKAASLSTQQRIASNVVPIVTPVGIVGGCYVAKSIEKRMLHRNRNTAGELVDHWNRLFFNPRRMEIVLMQGGEQLSGRQESKRHVLRRRASSSSCSSATESERNWRHRTQGRSIGEPSDMASCDNEDALARKRHEKEYWIRKSSEAKAKQKQGIPSLYHLIVKPL</sequence>
<gene>
    <name evidence="1" type="ORF">BJ138DRAFT_1147969</name>
</gene>
<evidence type="ECO:0000313" key="1">
    <source>
        <dbReference type="EMBL" id="KAH7912645.1"/>
    </source>
</evidence>
<organism evidence="1 2">
    <name type="scientific">Hygrophoropsis aurantiaca</name>
    <dbReference type="NCBI Taxonomy" id="72124"/>
    <lineage>
        <taxon>Eukaryota</taxon>
        <taxon>Fungi</taxon>
        <taxon>Dikarya</taxon>
        <taxon>Basidiomycota</taxon>
        <taxon>Agaricomycotina</taxon>
        <taxon>Agaricomycetes</taxon>
        <taxon>Agaricomycetidae</taxon>
        <taxon>Boletales</taxon>
        <taxon>Coniophorineae</taxon>
        <taxon>Hygrophoropsidaceae</taxon>
        <taxon>Hygrophoropsis</taxon>
    </lineage>
</organism>
<accession>A0ACB8AGS2</accession>